<dbReference type="SUPFAM" id="SSF52374">
    <property type="entry name" value="Nucleotidylyl transferase"/>
    <property type="match status" value="1"/>
</dbReference>
<name>A0A382QA96_9ZZZZ</name>
<dbReference type="EC" id="2.7.7.2" evidence="2"/>
<evidence type="ECO:0000256" key="6">
    <source>
        <dbReference type="ARBA" id="ARBA00022695"/>
    </source>
</evidence>
<evidence type="ECO:0000256" key="9">
    <source>
        <dbReference type="ARBA" id="ARBA00022840"/>
    </source>
</evidence>
<proteinExistence type="predicted"/>
<dbReference type="InterPro" id="IPR004821">
    <property type="entry name" value="Cyt_trans-like"/>
</dbReference>
<evidence type="ECO:0000256" key="1">
    <source>
        <dbReference type="ARBA" id="ARBA00004726"/>
    </source>
</evidence>
<feature type="domain" description="FAD synthetase" evidence="10">
    <location>
        <begin position="14"/>
        <end position="88"/>
    </location>
</feature>
<gene>
    <name evidence="11" type="ORF">METZ01_LOCUS334744</name>
</gene>
<dbReference type="Pfam" id="PF06574">
    <property type="entry name" value="FAD_syn"/>
    <property type="match status" value="1"/>
</dbReference>
<evidence type="ECO:0000256" key="4">
    <source>
        <dbReference type="ARBA" id="ARBA00022643"/>
    </source>
</evidence>
<dbReference type="InterPro" id="IPR015864">
    <property type="entry name" value="FAD_synthase"/>
</dbReference>
<feature type="non-terminal residue" evidence="11">
    <location>
        <position position="88"/>
    </location>
</feature>
<dbReference type="EMBL" id="UINC01112738">
    <property type="protein sequence ID" value="SVC81890.1"/>
    <property type="molecule type" value="Genomic_DNA"/>
</dbReference>
<dbReference type="UniPathway" id="UPA00277">
    <property type="reaction ID" value="UER00407"/>
</dbReference>
<dbReference type="GO" id="GO:0003919">
    <property type="term" value="F:FMN adenylyltransferase activity"/>
    <property type="evidence" value="ECO:0007669"/>
    <property type="project" value="UniProtKB-EC"/>
</dbReference>
<keyword evidence="7" id="KW-0547">Nucleotide-binding</keyword>
<evidence type="ECO:0000313" key="11">
    <source>
        <dbReference type="EMBL" id="SVC81890.1"/>
    </source>
</evidence>
<dbReference type="GO" id="GO:0009231">
    <property type="term" value="P:riboflavin biosynthetic process"/>
    <property type="evidence" value="ECO:0007669"/>
    <property type="project" value="InterPro"/>
</dbReference>
<reference evidence="11" key="1">
    <citation type="submission" date="2018-05" db="EMBL/GenBank/DDBJ databases">
        <authorList>
            <person name="Lanie J.A."/>
            <person name="Ng W.-L."/>
            <person name="Kazmierczak K.M."/>
            <person name="Andrzejewski T.M."/>
            <person name="Davidsen T.M."/>
            <person name="Wayne K.J."/>
            <person name="Tettelin H."/>
            <person name="Glass J.I."/>
            <person name="Rusch D."/>
            <person name="Podicherti R."/>
            <person name="Tsui H.-C.T."/>
            <person name="Winkler M.E."/>
        </authorList>
    </citation>
    <scope>NUCLEOTIDE SEQUENCE</scope>
</reference>
<evidence type="ECO:0000256" key="2">
    <source>
        <dbReference type="ARBA" id="ARBA00012393"/>
    </source>
</evidence>
<keyword evidence="9" id="KW-0067">ATP-binding</keyword>
<feature type="non-terminal residue" evidence="11">
    <location>
        <position position="1"/>
    </location>
</feature>
<keyword evidence="8" id="KW-0274">FAD</keyword>
<evidence type="ECO:0000256" key="5">
    <source>
        <dbReference type="ARBA" id="ARBA00022679"/>
    </source>
</evidence>
<dbReference type="GO" id="GO:0005524">
    <property type="term" value="F:ATP binding"/>
    <property type="evidence" value="ECO:0007669"/>
    <property type="project" value="UniProtKB-KW"/>
</dbReference>
<organism evidence="11">
    <name type="scientific">marine metagenome</name>
    <dbReference type="NCBI Taxonomy" id="408172"/>
    <lineage>
        <taxon>unclassified sequences</taxon>
        <taxon>metagenomes</taxon>
        <taxon>ecological metagenomes</taxon>
    </lineage>
</organism>
<evidence type="ECO:0000256" key="3">
    <source>
        <dbReference type="ARBA" id="ARBA00022630"/>
    </source>
</evidence>
<evidence type="ECO:0000256" key="7">
    <source>
        <dbReference type="ARBA" id="ARBA00022741"/>
    </source>
</evidence>
<sequence length="88" mass="9742">VEVHQFSDPLVFETPTVVTLGTFDGLHLGHQKIITDVVDEAGKRGGESIVVTFDRHPAELLRPESVPYFLSSFEDKVSLIADRGIDHL</sequence>
<keyword evidence="5" id="KW-0808">Transferase</keyword>
<dbReference type="Gene3D" id="3.40.50.620">
    <property type="entry name" value="HUPs"/>
    <property type="match status" value="1"/>
</dbReference>
<dbReference type="NCBIfam" id="TIGR00125">
    <property type="entry name" value="cyt_tran_rel"/>
    <property type="match status" value="1"/>
</dbReference>
<dbReference type="AlphaFoldDB" id="A0A382QA96"/>
<dbReference type="InterPro" id="IPR014729">
    <property type="entry name" value="Rossmann-like_a/b/a_fold"/>
</dbReference>
<keyword evidence="4" id="KW-0288">FMN</keyword>
<comment type="pathway">
    <text evidence="1">Cofactor biosynthesis; FAD biosynthesis; FAD from FMN: step 1/1.</text>
</comment>
<keyword evidence="6" id="KW-0548">Nucleotidyltransferase</keyword>
<dbReference type="GO" id="GO:0006747">
    <property type="term" value="P:FAD biosynthetic process"/>
    <property type="evidence" value="ECO:0007669"/>
    <property type="project" value="UniProtKB-UniPathway"/>
</dbReference>
<keyword evidence="3" id="KW-0285">Flavoprotein</keyword>
<evidence type="ECO:0000256" key="8">
    <source>
        <dbReference type="ARBA" id="ARBA00022827"/>
    </source>
</evidence>
<accession>A0A382QA96</accession>
<protein>
    <recommendedName>
        <fullName evidence="2">FAD synthase</fullName>
        <ecNumber evidence="2">2.7.7.2</ecNumber>
    </recommendedName>
</protein>
<evidence type="ECO:0000259" key="10">
    <source>
        <dbReference type="Pfam" id="PF06574"/>
    </source>
</evidence>